<dbReference type="GO" id="GO:0071897">
    <property type="term" value="P:DNA biosynthetic process"/>
    <property type="evidence" value="ECO:0007669"/>
    <property type="project" value="UniProtKB-ARBA"/>
</dbReference>
<dbReference type="Proteomes" id="UP000299102">
    <property type="component" value="Unassembled WGS sequence"/>
</dbReference>
<evidence type="ECO:0000313" key="4">
    <source>
        <dbReference type="Proteomes" id="UP000299102"/>
    </source>
</evidence>
<dbReference type="STRING" id="151549.A0A4C1Z6S1"/>
<dbReference type="InterPro" id="IPR041577">
    <property type="entry name" value="RT_RNaseH_2"/>
</dbReference>
<dbReference type="SUPFAM" id="SSF56672">
    <property type="entry name" value="DNA/RNA polymerases"/>
    <property type="match status" value="1"/>
</dbReference>
<dbReference type="OrthoDB" id="10058156at2759"/>
<dbReference type="EMBL" id="BGZK01001559">
    <property type="protein sequence ID" value="GBP82347.1"/>
    <property type="molecule type" value="Genomic_DNA"/>
</dbReference>
<dbReference type="PANTHER" id="PTHR37984:SF5">
    <property type="entry name" value="PROTEIN NYNRIN-LIKE"/>
    <property type="match status" value="1"/>
</dbReference>
<evidence type="ECO:0000259" key="2">
    <source>
        <dbReference type="Pfam" id="PF17919"/>
    </source>
</evidence>
<dbReference type="AlphaFoldDB" id="A0A4C1Z6S1"/>
<accession>A0A4C1Z6S1</accession>
<feature type="domain" description="Reverse transcriptase/retrotransposon-derived protein RNase H-like" evidence="2">
    <location>
        <begin position="206"/>
        <end position="261"/>
    </location>
</feature>
<sequence>MRKSVDLRTTSVRSAEKKGICDTCVERGETPGLPTIWRRSSREMLKTVVVRFRLRRARSISLISNTKPRGSYLLSVTYRERTKQIKFYIIDNGCRVPPARILGRDFSVNYSDYATPITPVLKSNDAARVCIDYSVTLNKVLHIDRYALPMEDLFARLHGDKEFSKLDLLMAYTQLELIEDSQPLICINTHHDLLHDFLKTGAKWMWSEAHQSAFETVKHALESELVLAHHDPRLHTVLTVEASPTGLDAVLAQQQEDGSESDSVRFSGAHPNANNVADYLSRSHPQAHAAADGSSARTCAATSGARSLQAPMLTGKLTRIYISFRVLVDRDRRRYRELSGRVHDAAARARAPVALWQYPAQPWERVHLDMLSVAGGTHLVVDSHSRWSGPRS</sequence>
<protein>
    <submittedName>
        <fullName evidence="3">Uncharacterized protein K02A2.6</fullName>
    </submittedName>
</protein>
<dbReference type="PANTHER" id="PTHR37984">
    <property type="entry name" value="PROTEIN CBG26694"/>
    <property type="match status" value="1"/>
</dbReference>
<evidence type="ECO:0000313" key="3">
    <source>
        <dbReference type="EMBL" id="GBP82347.1"/>
    </source>
</evidence>
<evidence type="ECO:0000256" key="1">
    <source>
        <dbReference type="ARBA" id="ARBA00023268"/>
    </source>
</evidence>
<organism evidence="3 4">
    <name type="scientific">Eumeta variegata</name>
    <name type="common">Bagworm moth</name>
    <name type="synonym">Eumeta japonica</name>
    <dbReference type="NCBI Taxonomy" id="151549"/>
    <lineage>
        <taxon>Eukaryota</taxon>
        <taxon>Metazoa</taxon>
        <taxon>Ecdysozoa</taxon>
        <taxon>Arthropoda</taxon>
        <taxon>Hexapoda</taxon>
        <taxon>Insecta</taxon>
        <taxon>Pterygota</taxon>
        <taxon>Neoptera</taxon>
        <taxon>Endopterygota</taxon>
        <taxon>Lepidoptera</taxon>
        <taxon>Glossata</taxon>
        <taxon>Ditrysia</taxon>
        <taxon>Tineoidea</taxon>
        <taxon>Psychidae</taxon>
        <taxon>Oiketicinae</taxon>
        <taxon>Eumeta</taxon>
    </lineage>
</organism>
<keyword evidence="1" id="KW-0511">Multifunctional enzyme</keyword>
<proteinExistence type="predicted"/>
<keyword evidence="4" id="KW-1185">Reference proteome</keyword>
<comment type="caution">
    <text evidence="3">The sequence shown here is derived from an EMBL/GenBank/DDBJ whole genome shotgun (WGS) entry which is preliminary data.</text>
</comment>
<dbReference type="GO" id="GO:0003824">
    <property type="term" value="F:catalytic activity"/>
    <property type="evidence" value="ECO:0007669"/>
    <property type="project" value="UniProtKB-KW"/>
</dbReference>
<name>A0A4C1Z6S1_EUMVA</name>
<gene>
    <name evidence="3" type="ORF">EVAR_90982_1</name>
</gene>
<dbReference type="Pfam" id="PF17919">
    <property type="entry name" value="RT_RNaseH_2"/>
    <property type="match status" value="1"/>
</dbReference>
<dbReference type="InterPro" id="IPR043502">
    <property type="entry name" value="DNA/RNA_pol_sf"/>
</dbReference>
<dbReference type="InterPro" id="IPR050951">
    <property type="entry name" value="Retrovirus_Pol_polyprotein"/>
</dbReference>
<dbReference type="Gene3D" id="3.10.10.10">
    <property type="entry name" value="HIV Type 1 Reverse Transcriptase, subunit A, domain 1"/>
    <property type="match status" value="1"/>
</dbReference>
<reference evidence="3 4" key="1">
    <citation type="journal article" date="2019" name="Commun. Biol.">
        <title>The bagworm genome reveals a unique fibroin gene that provides high tensile strength.</title>
        <authorList>
            <person name="Kono N."/>
            <person name="Nakamura H."/>
            <person name="Ohtoshi R."/>
            <person name="Tomita M."/>
            <person name="Numata K."/>
            <person name="Arakawa K."/>
        </authorList>
    </citation>
    <scope>NUCLEOTIDE SEQUENCE [LARGE SCALE GENOMIC DNA]</scope>
</reference>